<evidence type="ECO:0000313" key="3">
    <source>
        <dbReference type="EMBL" id="GIL67412.1"/>
    </source>
</evidence>
<accession>A0A8J4BS36</accession>
<dbReference type="PROSITE" id="PS51257">
    <property type="entry name" value="PROKAR_LIPOPROTEIN"/>
    <property type="match status" value="1"/>
</dbReference>
<reference evidence="3" key="1">
    <citation type="journal article" date="2021" name="Proc. Natl. Acad. Sci. U.S.A.">
        <title>Three genomes in the algal genus Volvox reveal the fate of a haploid sex-determining region after a transition to homothallism.</title>
        <authorList>
            <person name="Yamamoto K."/>
            <person name="Hamaji T."/>
            <person name="Kawai-Toyooka H."/>
            <person name="Matsuzaki R."/>
            <person name="Takahashi F."/>
            <person name="Nishimura Y."/>
            <person name="Kawachi M."/>
            <person name="Noguchi H."/>
            <person name="Minakuchi Y."/>
            <person name="Umen J.G."/>
            <person name="Toyoda A."/>
            <person name="Nozaki H."/>
        </authorList>
    </citation>
    <scope>NUCLEOTIDE SEQUENCE</scope>
    <source>
        <strain evidence="3">NIES-3780</strain>
    </source>
</reference>
<dbReference type="EMBL" id="BNCO01000098">
    <property type="protein sequence ID" value="GIL67412.1"/>
    <property type="molecule type" value="Genomic_DNA"/>
</dbReference>
<feature type="compositionally biased region" description="Acidic residues" evidence="1">
    <location>
        <begin position="523"/>
        <end position="536"/>
    </location>
</feature>
<evidence type="ECO:0000313" key="4">
    <source>
        <dbReference type="Proteomes" id="UP000747399"/>
    </source>
</evidence>
<name>A0A8J4BS36_9CHLO</name>
<dbReference type="PANTHER" id="PTHR24216">
    <property type="entry name" value="PAXILLIN-RELATED"/>
    <property type="match status" value="1"/>
</dbReference>
<gene>
    <name evidence="3" type="ORF">Vafri_20802</name>
</gene>
<dbReference type="InterPro" id="IPR008752">
    <property type="entry name" value="Peptidase_M11"/>
</dbReference>
<evidence type="ECO:0000256" key="1">
    <source>
        <dbReference type="SAM" id="MobiDB-lite"/>
    </source>
</evidence>
<dbReference type="AlphaFoldDB" id="A0A8J4BS36"/>
<dbReference type="PRINTS" id="PR01217">
    <property type="entry name" value="PRICHEXTENSN"/>
</dbReference>
<dbReference type="Proteomes" id="UP000747399">
    <property type="component" value="Unassembled WGS sequence"/>
</dbReference>
<feature type="compositionally biased region" description="Pro residues" evidence="1">
    <location>
        <begin position="539"/>
        <end position="602"/>
    </location>
</feature>
<dbReference type="PANTHER" id="PTHR24216:SF65">
    <property type="entry name" value="PAXILLIN-LIKE PROTEIN 1"/>
    <property type="match status" value="1"/>
</dbReference>
<organism evidence="3 4">
    <name type="scientific">Volvox africanus</name>
    <dbReference type="NCBI Taxonomy" id="51714"/>
    <lineage>
        <taxon>Eukaryota</taxon>
        <taxon>Viridiplantae</taxon>
        <taxon>Chlorophyta</taxon>
        <taxon>core chlorophytes</taxon>
        <taxon>Chlorophyceae</taxon>
        <taxon>CS clade</taxon>
        <taxon>Chlamydomonadales</taxon>
        <taxon>Volvocaceae</taxon>
        <taxon>Volvox</taxon>
    </lineage>
</organism>
<feature type="domain" description="Peptidase M11 gametolysin" evidence="2">
    <location>
        <begin position="157"/>
        <end position="436"/>
    </location>
</feature>
<protein>
    <recommendedName>
        <fullName evidence="2">Peptidase M11 gametolysin domain-containing protein</fullName>
    </recommendedName>
</protein>
<keyword evidence="4" id="KW-1185">Reference proteome</keyword>
<feature type="region of interest" description="Disordered" evidence="1">
    <location>
        <begin position="521"/>
        <end position="619"/>
    </location>
</feature>
<comment type="caution">
    <text evidence="3">The sequence shown here is derived from an EMBL/GenBank/DDBJ whole genome shotgun (WGS) entry which is preliminary data.</text>
</comment>
<evidence type="ECO:0000259" key="2">
    <source>
        <dbReference type="Pfam" id="PF05548"/>
    </source>
</evidence>
<dbReference type="Pfam" id="PF05548">
    <property type="entry name" value="Peptidase_M11"/>
    <property type="match status" value="1"/>
</dbReference>
<sequence>MATRVGRGAAASCFTSPALASCCLVMMVMMMMMVQLQPTSSSRIVVHTNKEGPAGGLLTGTIASLDLPDGITEQTSYYLTTSQQDGGDTIYRLTFCDGVQPEAIPINTAVTVVYDKIVDGVVHSCTPPKESSPAAEEGRRRALLGERITVPLEPRILVYIATMCGFKEPAAASNPAEIIDIFFGKGGVKGRVLADYYKTCSYGQVTLLPKNVKVVGPVEIPCSGNLVTSIVFPTGSNFSTNSCSNDNLLKWQYWLDAWADANKQSLGIDPRDFHHQVILLPKTFSSRTAGCNGFAGSATVGPWFHHITTVNNWGRGLVWWSGDVLNTIEFLIHEIGHNYRMAHASIPGGCDLVDQCDNTCPMGATGGQGIRCLNAPHNWQIGWGRPFMQLNNASLPYGKPSAPIRIPKQLSSTNSSVVVTGAGMPDNQRLFLSVRMNVYPYDLPYGPSYDNTPFLVMHTYRGTDSQPYDQTIRVGDLGVGGVWRDPDSDLVVRFDSWNNATGASVRICRRSSRQTEVNCTNGLDDDCDFLTDIEDPDCPKPPSPPSPPRPPSPPSPHPYPPPSPPPSPPPPPPPPSPRPPQPPPPSPRPPPPKRPSPRPPRSPQAIRIPYSARRPPPRP</sequence>
<proteinExistence type="predicted"/>